<dbReference type="InterPro" id="IPR028978">
    <property type="entry name" value="Chorismate_lyase_/UTRA_dom_sf"/>
</dbReference>
<organism evidence="6 7">
    <name type="scientific">Virgisporangium aurantiacum</name>
    <dbReference type="NCBI Taxonomy" id="175570"/>
    <lineage>
        <taxon>Bacteria</taxon>
        <taxon>Bacillati</taxon>
        <taxon>Actinomycetota</taxon>
        <taxon>Actinomycetes</taxon>
        <taxon>Micromonosporales</taxon>
        <taxon>Micromonosporaceae</taxon>
        <taxon>Virgisporangium</taxon>
    </lineage>
</organism>
<proteinExistence type="predicted"/>
<evidence type="ECO:0000256" key="3">
    <source>
        <dbReference type="ARBA" id="ARBA00023163"/>
    </source>
</evidence>
<dbReference type="GO" id="GO:0003677">
    <property type="term" value="F:DNA binding"/>
    <property type="evidence" value="ECO:0007669"/>
    <property type="project" value="UniProtKB-KW"/>
</dbReference>
<dbReference type="Gene3D" id="3.40.1410.10">
    <property type="entry name" value="Chorismate lyase-like"/>
    <property type="match status" value="1"/>
</dbReference>
<dbReference type="RefSeq" id="WP_203987837.1">
    <property type="nucleotide sequence ID" value="NZ_BOPG01000007.1"/>
</dbReference>
<dbReference type="PANTHER" id="PTHR44846:SF17">
    <property type="entry name" value="GNTR-FAMILY TRANSCRIPTIONAL REGULATOR"/>
    <property type="match status" value="1"/>
</dbReference>
<evidence type="ECO:0000256" key="4">
    <source>
        <dbReference type="SAM" id="MobiDB-lite"/>
    </source>
</evidence>
<keyword evidence="7" id="KW-1185">Reference proteome</keyword>
<dbReference type="SUPFAM" id="SSF64288">
    <property type="entry name" value="Chorismate lyase-like"/>
    <property type="match status" value="1"/>
</dbReference>
<feature type="region of interest" description="Disordered" evidence="4">
    <location>
        <begin position="76"/>
        <end position="102"/>
    </location>
</feature>
<dbReference type="InterPro" id="IPR036388">
    <property type="entry name" value="WH-like_DNA-bd_sf"/>
</dbReference>
<dbReference type="GO" id="GO:0003700">
    <property type="term" value="F:DNA-binding transcription factor activity"/>
    <property type="evidence" value="ECO:0007669"/>
    <property type="project" value="InterPro"/>
</dbReference>
<dbReference type="Proteomes" id="UP000612585">
    <property type="component" value="Unassembled WGS sequence"/>
</dbReference>
<reference evidence="6" key="1">
    <citation type="submission" date="2021-01" db="EMBL/GenBank/DDBJ databases">
        <title>Whole genome shotgun sequence of Virgisporangium aurantiacum NBRC 16421.</title>
        <authorList>
            <person name="Komaki H."/>
            <person name="Tamura T."/>
        </authorList>
    </citation>
    <scope>NUCLEOTIDE SEQUENCE</scope>
    <source>
        <strain evidence="6">NBRC 16421</strain>
    </source>
</reference>
<dbReference type="GO" id="GO:0045892">
    <property type="term" value="P:negative regulation of DNA-templated transcription"/>
    <property type="evidence" value="ECO:0007669"/>
    <property type="project" value="TreeGrafter"/>
</dbReference>
<dbReference type="CDD" id="cd07377">
    <property type="entry name" value="WHTH_GntR"/>
    <property type="match status" value="1"/>
</dbReference>
<keyword evidence="1" id="KW-0805">Transcription regulation</keyword>
<sequence>MPETPAYLRIAGDIRTGILSGELAPASRLPSETKLMAQYGVSRTVVKWALSVLKGDGLVEGRRGSGTFVRSVPRMVRHSHGRGQRSEPGSTSPFARDAERAGQAATWVHESHRTPADADVARRLNIAPGDPVMATRYLFTAGDQPIQLSHSWEPLAITGDTPVEWPEDGTAVGVVARLDAIGVRVDEAVERITARPAIEVEAQELRLPLRGQFVFVIERTYYAAGRPVETADITIPGDRYELVYRIPID</sequence>
<dbReference type="InterPro" id="IPR011663">
    <property type="entry name" value="UTRA"/>
</dbReference>
<evidence type="ECO:0000256" key="1">
    <source>
        <dbReference type="ARBA" id="ARBA00023015"/>
    </source>
</evidence>
<keyword evidence="2" id="KW-0238">DNA-binding</keyword>
<protein>
    <submittedName>
        <fullName evidence="6">GntR family transcriptional regulator</fullName>
    </submittedName>
</protein>
<accession>A0A8J3Z1J7</accession>
<evidence type="ECO:0000313" key="7">
    <source>
        <dbReference type="Proteomes" id="UP000612585"/>
    </source>
</evidence>
<evidence type="ECO:0000259" key="5">
    <source>
        <dbReference type="PROSITE" id="PS50949"/>
    </source>
</evidence>
<dbReference type="Gene3D" id="1.10.10.10">
    <property type="entry name" value="Winged helix-like DNA-binding domain superfamily/Winged helix DNA-binding domain"/>
    <property type="match status" value="1"/>
</dbReference>
<dbReference type="PANTHER" id="PTHR44846">
    <property type="entry name" value="MANNOSYL-D-GLYCERATE TRANSPORT/METABOLISM SYSTEM REPRESSOR MNGR-RELATED"/>
    <property type="match status" value="1"/>
</dbReference>
<dbReference type="PROSITE" id="PS50949">
    <property type="entry name" value="HTH_GNTR"/>
    <property type="match status" value="1"/>
</dbReference>
<dbReference type="InterPro" id="IPR036390">
    <property type="entry name" value="WH_DNA-bd_sf"/>
</dbReference>
<comment type="caution">
    <text evidence="6">The sequence shown here is derived from an EMBL/GenBank/DDBJ whole genome shotgun (WGS) entry which is preliminary data.</text>
</comment>
<feature type="domain" description="HTH gntR-type" evidence="5">
    <location>
        <begin position="4"/>
        <end position="72"/>
    </location>
</feature>
<dbReference type="PRINTS" id="PR00035">
    <property type="entry name" value="HTHGNTR"/>
</dbReference>
<dbReference type="InterPro" id="IPR000524">
    <property type="entry name" value="Tscrpt_reg_HTH_GntR"/>
</dbReference>
<dbReference type="SUPFAM" id="SSF46785">
    <property type="entry name" value="Winged helix' DNA-binding domain"/>
    <property type="match status" value="1"/>
</dbReference>
<dbReference type="Pfam" id="PF00392">
    <property type="entry name" value="GntR"/>
    <property type="match status" value="1"/>
</dbReference>
<keyword evidence="3" id="KW-0804">Transcription</keyword>
<dbReference type="AlphaFoldDB" id="A0A8J3Z1J7"/>
<evidence type="ECO:0000313" key="6">
    <source>
        <dbReference type="EMBL" id="GIJ53510.1"/>
    </source>
</evidence>
<dbReference type="SMART" id="SM00866">
    <property type="entry name" value="UTRA"/>
    <property type="match status" value="1"/>
</dbReference>
<dbReference type="EMBL" id="BOPG01000007">
    <property type="protein sequence ID" value="GIJ53510.1"/>
    <property type="molecule type" value="Genomic_DNA"/>
</dbReference>
<dbReference type="Pfam" id="PF07702">
    <property type="entry name" value="UTRA"/>
    <property type="match status" value="1"/>
</dbReference>
<gene>
    <name evidence="6" type="ORF">Vau01_010260</name>
</gene>
<dbReference type="SMART" id="SM00345">
    <property type="entry name" value="HTH_GNTR"/>
    <property type="match status" value="1"/>
</dbReference>
<dbReference type="InterPro" id="IPR050679">
    <property type="entry name" value="Bact_HTH_transcr_reg"/>
</dbReference>
<name>A0A8J3Z1J7_9ACTN</name>
<evidence type="ECO:0000256" key="2">
    <source>
        <dbReference type="ARBA" id="ARBA00023125"/>
    </source>
</evidence>